<dbReference type="Pfam" id="PF01824">
    <property type="entry name" value="MatK_N"/>
    <property type="match status" value="1"/>
</dbReference>
<evidence type="ECO:0000256" key="3">
    <source>
        <dbReference type="ARBA" id="ARBA00022664"/>
    </source>
</evidence>
<dbReference type="EMBL" id="MH064506">
    <property type="protein sequence ID" value="QCW58562.1"/>
    <property type="molecule type" value="Genomic_DNA"/>
</dbReference>
<evidence type="ECO:0000256" key="7">
    <source>
        <dbReference type="RuleBase" id="RU004226"/>
    </source>
</evidence>
<dbReference type="InterPro" id="IPR024937">
    <property type="entry name" value="Domain_X"/>
</dbReference>
<evidence type="ECO:0000259" key="9">
    <source>
        <dbReference type="Pfam" id="PF01824"/>
    </source>
</evidence>
<dbReference type="HAMAP" id="MF_01390">
    <property type="entry name" value="MatK"/>
    <property type="match status" value="1"/>
</dbReference>
<organism evidence="10">
    <name type="scientific">Schistochila macrodonta</name>
    <dbReference type="NCBI Taxonomy" id="2575589"/>
    <lineage>
        <taxon>Eukaryota</taxon>
        <taxon>Viridiplantae</taxon>
        <taxon>Streptophyta</taxon>
        <taxon>Embryophyta</taxon>
        <taxon>Marchantiophyta</taxon>
        <taxon>Jungermanniopsida</taxon>
        <taxon>Jungermanniidae</taxon>
        <taxon>Jungermanniales</taxon>
        <taxon>Perssoniellineae</taxon>
        <taxon>Schistochilaceae</taxon>
        <taxon>Schistochila</taxon>
    </lineage>
</organism>
<evidence type="ECO:0000256" key="5">
    <source>
        <dbReference type="ARBA" id="ARBA00022884"/>
    </source>
</evidence>
<reference evidence="10" key="1">
    <citation type="submission" date="2018-03" db="EMBL/GenBank/DDBJ databases">
        <title>Exploring the plastid DNA sequence disparity of liverworts.</title>
        <authorList>
            <person name="Yu Y."/>
            <person name="Liu H."/>
            <person name="Yang J."/>
            <person name="Ma W."/>
            <person name="Pressel S."/>
            <person name="Wu Y."/>
            <person name="Schneider H."/>
        </authorList>
    </citation>
    <scope>NUCLEOTIDE SEQUENCE</scope>
</reference>
<evidence type="ECO:0000259" key="8">
    <source>
        <dbReference type="Pfam" id="PF01348"/>
    </source>
</evidence>
<keyword evidence="4 6" id="KW-0819">tRNA processing</keyword>
<dbReference type="GO" id="GO:0008380">
    <property type="term" value="P:RNA splicing"/>
    <property type="evidence" value="ECO:0007669"/>
    <property type="project" value="UniProtKB-UniRule"/>
</dbReference>
<dbReference type="InterPro" id="IPR024942">
    <property type="entry name" value="Maturase_MatK_N"/>
</dbReference>
<comment type="subcellular location">
    <subcellularLocation>
        <location evidence="6">Plastid</location>
        <location evidence="6">Chloroplast</location>
    </subcellularLocation>
</comment>
<dbReference type="PANTHER" id="PTHR34811:SF1">
    <property type="entry name" value="MATURASE K"/>
    <property type="match status" value="1"/>
</dbReference>
<geneLocation type="chloroplast" evidence="10"/>
<gene>
    <name evidence="6 10" type="primary">matK</name>
</gene>
<feature type="domain" description="Domain X" evidence="8">
    <location>
        <begin position="342"/>
        <end position="453"/>
    </location>
</feature>
<keyword evidence="5 6" id="KW-0694">RNA-binding</keyword>
<dbReference type="AlphaFoldDB" id="A0A4Y5P5M4"/>
<accession>A0A4Y5P5M4</accession>
<keyword evidence="3 6" id="KW-0507">mRNA processing</keyword>
<dbReference type="PANTHER" id="PTHR34811">
    <property type="entry name" value="MATURASE K"/>
    <property type="match status" value="1"/>
</dbReference>
<dbReference type="GO" id="GO:0006397">
    <property type="term" value="P:mRNA processing"/>
    <property type="evidence" value="ECO:0007669"/>
    <property type="project" value="UniProtKB-KW"/>
</dbReference>
<dbReference type="GO" id="GO:0003723">
    <property type="term" value="F:RNA binding"/>
    <property type="evidence" value="ECO:0007669"/>
    <property type="project" value="UniProtKB-KW"/>
</dbReference>
<keyword evidence="7 10" id="KW-0150">Chloroplast</keyword>
<evidence type="ECO:0000256" key="1">
    <source>
        <dbReference type="ARBA" id="ARBA00006621"/>
    </source>
</evidence>
<evidence type="ECO:0000256" key="6">
    <source>
        <dbReference type="HAMAP-Rule" id="MF_01390"/>
    </source>
</evidence>
<dbReference type="GeneID" id="40872842"/>
<feature type="domain" description="Maturase MatK N-terminal" evidence="9">
    <location>
        <begin position="8"/>
        <end position="314"/>
    </location>
</feature>
<dbReference type="GO" id="GO:0009507">
    <property type="term" value="C:chloroplast"/>
    <property type="evidence" value="ECO:0007669"/>
    <property type="project" value="UniProtKB-SubCell"/>
</dbReference>
<dbReference type="GO" id="GO:0008033">
    <property type="term" value="P:tRNA processing"/>
    <property type="evidence" value="ECO:0007669"/>
    <property type="project" value="UniProtKB-KW"/>
</dbReference>
<dbReference type="RefSeq" id="YP_009667724.1">
    <property type="nucleotide sequence ID" value="NC_043779.1"/>
</dbReference>
<keyword evidence="2 7" id="KW-0934">Plastid</keyword>
<dbReference type="Pfam" id="PF01348">
    <property type="entry name" value="Intron_maturas2"/>
    <property type="match status" value="1"/>
</dbReference>
<comment type="function">
    <text evidence="6 7">Usually encoded in the trnK tRNA gene intron. Probably assists in splicing its own and other chloroplast group II introns.</text>
</comment>
<comment type="similarity">
    <text evidence="1 6">Belongs to the intron maturase 2 family. MatK subfamily.</text>
</comment>
<dbReference type="InterPro" id="IPR002866">
    <property type="entry name" value="Maturase_MatK"/>
</dbReference>
<protein>
    <recommendedName>
        <fullName evidence="6">Maturase K</fullName>
    </recommendedName>
    <alternativeName>
        <fullName evidence="6">Intron maturase</fullName>
    </alternativeName>
</protein>
<evidence type="ECO:0000256" key="4">
    <source>
        <dbReference type="ARBA" id="ARBA00022694"/>
    </source>
</evidence>
<sequence>MRELKKIKRNSLWQHRFLYPLFFQDDFYGIAYNRFFIEFGYRKNKNYCFNNEFNFLTVKRFIKKSRQSQFLWIVSDQFINKFQIIQEILVIFFNFIFTIQSESFTENTNEWNSNQSVHSIFSFMENKIYNSTICLDITIPYSFHPEILIRTFRRDITDISFIHFLRLLIHQNEIIVGLNPHFYLKKSQFYNLLWNFHIRKFEYSLLYIWKQIYNFQSILFWFFINKTNFVQKIKNISKQLDFVTMQNIIQKNYSFNYVRYQNNLVVATNGNFNLFIQNWNIYFFSSWEKFFHLWLEPHRIFVKDLSENPVCFLGYVFYTKSKSTVIENKFVNDSINTNLITKEFCSIIPIVPLIRLLAKERFCDTFGRPICRLSWTTLTDHEIFRRFDEIVKNLFCYYSGCIKKKGLYQLQYILRFSCAKTLACKHKSTIRTVWKKYGSNFLTNSVFLKKTQLTSWRTYEKKIWYFNIIQINYLANFSQKLKNVNRERIHRDK</sequence>
<proteinExistence type="inferred from homology"/>
<evidence type="ECO:0000256" key="2">
    <source>
        <dbReference type="ARBA" id="ARBA00022640"/>
    </source>
</evidence>
<name>A0A4Y5P5M4_9MARC</name>
<evidence type="ECO:0000313" key="10">
    <source>
        <dbReference type="EMBL" id="QCW58562.1"/>
    </source>
</evidence>